<reference evidence="6" key="1">
    <citation type="submission" date="2021-01" db="EMBL/GenBank/DDBJ databases">
        <authorList>
            <person name="Zahm M."/>
            <person name="Roques C."/>
            <person name="Cabau C."/>
            <person name="Klopp C."/>
            <person name="Donnadieu C."/>
            <person name="Jouanno E."/>
            <person name="Lampietro C."/>
            <person name="Louis A."/>
            <person name="Herpin A."/>
            <person name="Echchiki A."/>
            <person name="Berthelot C."/>
            <person name="Parey E."/>
            <person name="Roest-Crollius H."/>
            <person name="Braasch I."/>
            <person name="Postlethwait J."/>
            <person name="Bobe J."/>
            <person name="Montfort J."/>
            <person name="Bouchez O."/>
            <person name="Begum T."/>
            <person name="Mejri S."/>
            <person name="Adams A."/>
            <person name="Chen W.-J."/>
            <person name="Guiguen Y."/>
        </authorList>
    </citation>
    <scope>NUCLEOTIDE SEQUENCE</scope>
    <source>
        <strain evidence="6">YG-15Mar2019-1</strain>
        <tissue evidence="6">Brain</tissue>
    </source>
</reference>
<evidence type="ECO:0008006" key="8">
    <source>
        <dbReference type="Google" id="ProtNLM"/>
    </source>
</evidence>
<dbReference type="PANTHER" id="PTHR11967">
    <property type="entry name" value="ALPHA-1-ACID GLYCOPROTEIN"/>
    <property type="match status" value="1"/>
</dbReference>
<keyword evidence="5" id="KW-0812">Transmembrane</keyword>
<evidence type="ECO:0000256" key="1">
    <source>
        <dbReference type="ARBA" id="ARBA00004613"/>
    </source>
</evidence>
<keyword evidence="3" id="KW-0732">Signal</keyword>
<dbReference type="AlphaFoldDB" id="A0A9D3PIW8"/>
<dbReference type="EMBL" id="JAFDVH010000017">
    <property type="protein sequence ID" value="KAG7461562.1"/>
    <property type="molecule type" value="Genomic_DNA"/>
</dbReference>
<keyword evidence="5" id="KW-1133">Transmembrane helix</keyword>
<evidence type="ECO:0000313" key="6">
    <source>
        <dbReference type="EMBL" id="KAG7461562.1"/>
    </source>
</evidence>
<name>A0A9D3PIW8_MEGAT</name>
<dbReference type="GO" id="GO:0005576">
    <property type="term" value="C:extracellular region"/>
    <property type="evidence" value="ECO:0007669"/>
    <property type="project" value="UniProtKB-SubCell"/>
</dbReference>
<proteinExistence type="predicted"/>
<evidence type="ECO:0000256" key="4">
    <source>
        <dbReference type="ARBA" id="ARBA00023180"/>
    </source>
</evidence>
<keyword evidence="5" id="KW-0472">Membrane</keyword>
<gene>
    <name evidence="6" type="ORF">MATL_G00192450</name>
</gene>
<keyword evidence="7" id="KW-1185">Reference proteome</keyword>
<keyword evidence="4" id="KW-0325">Glycoprotein</keyword>
<dbReference type="SUPFAM" id="SSF50814">
    <property type="entry name" value="Lipocalins"/>
    <property type="match status" value="1"/>
</dbReference>
<evidence type="ECO:0000256" key="5">
    <source>
        <dbReference type="SAM" id="Phobius"/>
    </source>
</evidence>
<keyword evidence="2" id="KW-0964">Secreted</keyword>
<dbReference type="Proteomes" id="UP001046870">
    <property type="component" value="Chromosome 17"/>
</dbReference>
<dbReference type="OrthoDB" id="8678705at2759"/>
<feature type="transmembrane region" description="Helical" evidence="5">
    <location>
        <begin position="20"/>
        <end position="41"/>
    </location>
</feature>
<dbReference type="InterPro" id="IPR012674">
    <property type="entry name" value="Calycin"/>
</dbReference>
<comment type="subcellular location">
    <subcellularLocation>
        <location evidence="1">Secreted</location>
    </subcellularLocation>
</comment>
<accession>A0A9D3PIW8</accession>
<dbReference type="CDD" id="cd19415">
    <property type="entry name" value="lipocalin_ApoM_AGP"/>
    <property type="match status" value="1"/>
</dbReference>
<evidence type="ECO:0000256" key="2">
    <source>
        <dbReference type="ARBA" id="ARBA00022525"/>
    </source>
</evidence>
<comment type="caution">
    <text evidence="6">The sequence shown here is derived from an EMBL/GenBank/DDBJ whole genome shotgun (WGS) entry which is preliminary data.</text>
</comment>
<evidence type="ECO:0000313" key="7">
    <source>
        <dbReference type="Proteomes" id="UP001046870"/>
    </source>
</evidence>
<protein>
    <recommendedName>
        <fullName evidence="8">Apolipoprotein M</fullName>
    </recommendedName>
</protein>
<evidence type="ECO:0000256" key="3">
    <source>
        <dbReference type="ARBA" id="ARBA00022729"/>
    </source>
</evidence>
<sequence length="224" mass="25022">MQQPEAGACIRQGLSAAASLALSPLIMYVLFVAAVLSLLSLSAASPLHCQDLVQPLVLDDLTRISGKWIFLEGAADYPKQANVLKSLNSSWTKIVPTSLNDTVIFMHGRKINGKCHHATQNMTILDRTTIHVSRENVTVNITLLPTCPDCLLLSFSCLKRGDHIRSLYIYGRERKLSASDWEMYRRQAECLGFPQPHFTYDGQQDLCPEEKELSDMEESKDKSP</sequence>
<dbReference type="PANTHER" id="PTHR11967:SF2">
    <property type="entry name" value="ALPHA-1-ACID GLYCOPROTEIN 1"/>
    <property type="match status" value="1"/>
</dbReference>
<organism evidence="6 7">
    <name type="scientific">Megalops atlanticus</name>
    <name type="common">Tarpon</name>
    <name type="synonym">Clupea gigantea</name>
    <dbReference type="NCBI Taxonomy" id="7932"/>
    <lineage>
        <taxon>Eukaryota</taxon>
        <taxon>Metazoa</taxon>
        <taxon>Chordata</taxon>
        <taxon>Craniata</taxon>
        <taxon>Vertebrata</taxon>
        <taxon>Euteleostomi</taxon>
        <taxon>Actinopterygii</taxon>
        <taxon>Neopterygii</taxon>
        <taxon>Teleostei</taxon>
        <taxon>Elopiformes</taxon>
        <taxon>Megalopidae</taxon>
        <taxon>Megalops</taxon>
    </lineage>
</organism>
<dbReference type="Gene3D" id="2.40.128.20">
    <property type="match status" value="1"/>
</dbReference>